<dbReference type="Proteomes" id="UP000051647">
    <property type="component" value="Unassembled WGS sequence"/>
</dbReference>
<keyword evidence="4" id="KW-1185">Reference proteome</keyword>
<dbReference type="Pfam" id="PF06030">
    <property type="entry name" value="WxLIP_PGBD"/>
    <property type="match status" value="1"/>
</dbReference>
<dbReference type="EMBL" id="AZFA01000025">
    <property type="protein sequence ID" value="KRL65872.1"/>
    <property type="molecule type" value="Genomic_DNA"/>
</dbReference>
<organism evidence="3 4">
    <name type="scientific">Companilactobacillus versmoldensis DSM 14857 = KCTC 3814</name>
    <dbReference type="NCBI Taxonomy" id="1423815"/>
    <lineage>
        <taxon>Bacteria</taxon>
        <taxon>Bacillati</taxon>
        <taxon>Bacillota</taxon>
        <taxon>Bacilli</taxon>
        <taxon>Lactobacillales</taxon>
        <taxon>Lactobacillaceae</taxon>
        <taxon>Companilactobacillus</taxon>
    </lineage>
</organism>
<name>A0A0R1SA00_9LACO</name>
<dbReference type="eggNOG" id="COG4072">
    <property type="taxonomic scope" value="Bacteria"/>
</dbReference>
<evidence type="ECO:0000259" key="1">
    <source>
        <dbReference type="Pfam" id="PF06030"/>
    </source>
</evidence>
<dbReference type="STRING" id="1423815.FC27_GL001241"/>
<dbReference type="OrthoDB" id="2148359at2"/>
<evidence type="ECO:0000313" key="3">
    <source>
        <dbReference type="EMBL" id="KRL65872.1"/>
    </source>
</evidence>
<comment type="caution">
    <text evidence="3">The sequence shown here is derived from an EMBL/GenBank/DDBJ whole genome shotgun (WGS) entry which is preliminary data.</text>
</comment>
<proteinExistence type="predicted"/>
<dbReference type="InterPro" id="IPR021759">
    <property type="entry name" value="WxLIP_HBD"/>
</dbReference>
<feature type="domain" description="WxL Interacting Protein host binding" evidence="2">
    <location>
        <begin position="164"/>
        <end position="275"/>
    </location>
</feature>
<accession>A0A0R1SA00</accession>
<feature type="domain" description="WxL Interacting Protein peptidoglycan binding" evidence="1">
    <location>
        <begin position="35"/>
        <end position="154"/>
    </location>
</feature>
<gene>
    <name evidence="3" type="ORF">FC27_GL001241</name>
</gene>
<dbReference type="AlphaFoldDB" id="A0A0R1SA00"/>
<dbReference type="InterPro" id="IPR010317">
    <property type="entry name" value="WxLIP_PGBD"/>
</dbReference>
<evidence type="ECO:0000259" key="2">
    <source>
        <dbReference type="Pfam" id="PF11797"/>
    </source>
</evidence>
<protein>
    <submittedName>
        <fullName evidence="3">Cell surface protein</fullName>
    </submittedName>
</protein>
<dbReference type="Pfam" id="PF11797">
    <property type="entry name" value="WxLIP_HBD"/>
    <property type="match status" value="1"/>
</dbReference>
<dbReference type="PATRIC" id="fig|1423815.3.peg.1272"/>
<sequence>MKRIVIILTLVLAILTGITFTKTVRADDTSAKKSYSIQAVMPENQLDKNLTYYDIQSKPNFQQNLELVVFNTGTESIDVNVELNNAYTADAATIGYEKFSAKTYNNPNPELTLLVQGSRRQKVKLAAGSTKKVIFKIKNPAKPFQGIILGGITTTASVDTSSNQNIDVSNQIRYVKGVVLHSKADPITPNMNLLSAAPRSINHDVGLGFRLSNEAPVNINDVQVKAKINHKGMKTIKYSADKLQIAPNTKFDYFIPIKHLEPGSYTSEITFSSKSGYTKLSTINCRSPKEKFKH</sequence>
<reference evidence="3 4" key="1">
    <citation type="journal article" date="2015" name="Genome Announc.">
        <title>Expanding the biotechnology potential of lactobacilli through comparative genomics of 213 strains and associated genera.</title>
        <authorList>
            <person name="Sun Z."/>
            <person name="Harris H.M."/>
            <person name="McCann A."/>
            <person name="Guo C."/>
            <person name="Argimon S."/>
            <person name="Zhang W."/>
            <person name="Yang X."/>
            <person name="Jeffery I.B."/>
            <person name="Cooney J.C."/>
            <person name="Kagawa T.F."/>
            <person name="Liu W."/>
            <person name="Song Y."/>
            <person name="Salvetti E."/>
            <person name="Wrobel A."/>
            <person name="Rasinkangas P."/>
            <person name="Parkhill J."/>
            <person name="Rea M.C."/>
            <person name="O'Sullivan O."/>
            <person name="Ritari J."/>
            <person name="Douillard F.P."/>
            <person name="Paul Ross R."/>
            <person name="Yang R."/>
            <person name="Briner A.E."/>
            <person name="Felis G.E."/>
            <person name="de Vos W.M."/>
            <person name="Barrangou R."/>
            <person name="Klaenhammer T.R."/>
            <person name="Caufield P.W."/>
            <person name="Cui Y."/>
            <person name="Zhang H."/>
            <person name="O'Toole P.W."/>
        </authorList>
    </citation>
    <scope>NUCLEOTIDE SEQUENCE [LARGE SCALE GENOMIC DNA]</scope>
    <source>
        <strain evidence="3 4">DSM 14857</strain>
    </source>
</reference>
<dbReference type="RefSeq" id="WP_010624424.1">
    <property type="nucleotide sequence ID" value="NZ_AZFA01000025.1"/>
</dbReference>
<evidence type="ECO:0000313" key="4">
    <source>
        <dbReference type="Proteomes" id="UP000051647"/>
    </source>
</evidence>